<gene>
    <name evidence="1" type="ORF">NBRC3188_3356</name>
</gene>
<dbReference type="AlphaFoldDB" id="A0A401WZ74"/>
<dbReference type="EMBL" id="BDES01000183">
    <property type="protein sequence ID" value="GCD54659.1"/>
    <property type="molecule type" value="Genomic_DNA"/>
</dbReference>
<reference evidence="1 2" key="1">
    <citation type="submission" date="2016-06" db="EMBL/GenBank/DDBJ databases">
        <title>Acetobacter pasteurianus NBRC 3188 whole genome sequencing project.</title>
        <authorList>
            <person name="Matsutani M."/>
            <person name="Shiwa Y."/>
            <person name="Okamoto-Kainuma A."/>
            <person name="Ishikawa M."/>
            <person name="Koizumi Y."/>
            <person name="Yoshikawa H."/>
            <person name="Yakushi T."/>
            <person name="Matsushita K."/>
        </authorList>
    </citation>
    <scope>NUCLEOTIDE SEQUENCE [LARGE SCALE GENOMIC DNA]</scope>
    <source>
        <strain evidence="1 2">NBRC 3188</strain>
    </source>
</reference>
<sequence length="35" mass="3870">MFADKLDTNTISTSTYDGYLVKETHNPALPTRPDG</sequence>
<name>A0A401WZ74_ACEPA</name>
<dbReference type="Proteomes" id="UP000287300">
    <property type="component" value="Unassembled WGS sequence"/>
</dbReference>
<accession>A0A401WZ74</accession>
<comment type="caution">
    <text evidence="1">The sequence shown here is derived from an EMBL/GenBank/DDBJ whole genome shotgun (WGS) entry which is preliminary data.</text>
</comment>
<evidence type="ECO:0000313" key="1">
    <source>
        <dbReference type="EMBL" id="GCD54659.1"/>
    </source>
</evidence>
<evidence type="ECO:0000313" key="2">
    <source>
        <dbReference type="Proteomes" id="UP000287300"/>
    </source>
</evidence>
<organism evidence="1 2">
    <name type="scientific">Acetobacter pasteurianus NBRC 3188</name>
    <dbReference type="NCBI Taxonomy" id="1226663"/>
    <lineage>
        <taxon>Bacteria</taxon>
        <taxon>Pseudomonadati</taxon>
        <taxon>Pseudomonadota</taxon>
        <taxon>Alphaproteobacteria</taxon>
        <taxon>Acetobacterales</taxon>
        <taxon>Acetobacteraceae</taxon>
        <taxon>Acetobacter</taxon>
    </lineage>
</organism>
<protein>
    <submittedName>
        <fullName evidence="1">Uncharacterized protein</fullName>
    </submittedName>
</protein>
<proteinExistence type="predicted"/>